<gene>
    <name evidence="2" type="ORF">PIB30_106193</name>
</gene>
<evidence type="ECO:0000256" key="1">
    <source>
        <dbReference type="SAM" id="MobiDB-lite"/>
    </source>
</evidence>
<reference evidence="2 3" key="1">
    <citation type="journal article" date="2023" name="Plants (Basel)">
        <title>Bridging the Gap: Combining Genomics and Transcriptomics Approaches to Understand Stylosanthes scabra, an Orphan Legume from the Brazilian Caatinga.</title>
        <authorList>
            <person name="Ferreira-Neto J.R.C."/>
            <person name="da Silva M.D."/>
            <person name="Binneck E."/>
            <person name="de Melo N.F."/>
            <person name="da Silva R.H."/>
            <person name="de Melo A.L.T.M."/>
            <person name="Pandolfi V."/>
            <person name="Bustamante F.O."/>
            <person name="Brasileiro-Vidal A.C."/>
            <person name="Benko-Iseppon A.M."/>
        </authorList>
    </citation>
    <scope>NUCLEOTIDE SEQUENCE [LARGE SCALE GENOMIC DNA]</scope>
    <source>
        <tissue evidence="2">Leaves</tissue>
    </source>
</reference>
<organism evidence="2 3">
    <name type="scientific">Stylosanthes scabra</name>
    <dbReference type="NCBI Taxonomy" id="79078"/>
    <lineage>
        <taxon>Eukaryota</taxon>
        <taxon>Viridiplantae</taxon>
        <taxon>Streptophyta</taxon>
        <taxon>Embryophyta</taxon>
        <taxon>Tracheophyta</taxon>
        <taxon>Spermatophyta</taxon>
        <taxon>Magnoliopsida</taxon>
        <taxon>eudicotyledons</taxon>
        <taxon>Gunneridae</taxon>
        <taxon>Pentapetalae</taxon>
        <taxon>rosids</taxon>
        <taxon>fabids</taxon>
        <taxon>Fabales</taxon>
        <taxon>Fabaceae</taxon>
        <taxon>Papilionoideae</taxon>
        <taxon>50 kb inversion clade</taxon>
        <taxon>dalbergioids sensu lato</taxon>
        <taxon>Dalbergieae</taxon>
        <taxon>Pterocarpus clade</taxon>
        <taxon>Stylosanthes</taxon>
    </lineage>
</organism>
<keyword evidence="3" id="KW-1185">Reference proteome</keyword>
<comment type="caution">
    <text evidence="2">The sequence shown here is derived from an EMBL/GenBank/DDBJ whole genome shotgun (WGS) entry which is preliminary data.</text>
</comment>
<proteinExistence type="predicted"/>
<evidence type="ECO:0000313" key="2">
    <source>
        <dbReference type="EMBL" id="MED6226680.1"/>
    </source>
</evidence>
<feature type="region of interest" description="Disordered" evidence="1">
    <location>
        <begin position="185"/>
        <end position="210"/>
    </location>
</feature>
<name>A0ABU6ZXN8_9FABA</name>
<feature type="region of interest" description="Disordered" evidence="1">
    <location>
        <begin position="128"/>
        <end position="155"/>
    </location>
</feature>
<sequence length="343" mass="34283">MHWIPSELRSEACLGESSTSMGDLLGSPRVAPFFSTSFLPVLPAADPRPGSSAPAGLASVRAGLHGEEMGAASPLGGGAVALEGALMMIVCACIGRCDDTSTNAPDPIRTPQLSVLGRDTSFLPVLPAADPRPGSSAPAGQASGRAGLHGEEMGPARPHCGGAVALGGALMMIVTSFLPVLPAADPRPGSSAPTGRASSRAGLHGEEMGPARPLGGGAVALEGALMIIVCAYIGRCDHTSTNAPDPIRTPQCDHTSTNALDPIRTPHTCFLPVPPAADPRPGISAPAGRASGRAGLHGEEMGPARPLCGGAVALGGALIMIVCANIGSCDHTSTNAPDPIRTP</sequence>
<feature type="non-terminal residue" evidence="2">
    <location>
        <position position="343"/>
    </location>
</feature>
<evidence type="ECO:0000313" key="3">
    <source>
        <dbReference type="Proteomes" id="UP001341840"/>
    </source>
</evidence>
<dbReference type="Proteomes" id="UP001341840">
    <property type="component" value="Unassembled WGS sequence"/>
</dbReference>
<dbReference type="EMBL" id="JASCZI010275978">
    <property type="protein sequence ID" value="MED6226680.1"/>
    <property type="molecule type" value="Genomic_DNA"/>
</dbReference>
<protein>
    <submittedName>
        <fullName evidence="2">Uncharacterized protein</fullName>
    </submittedName>
</protein>
<accession>A0ABU6ZXN8</accession>